<name>A0A3Q2SNA4_FUNHE</name>
<sequence>MQQVRVFLLCLLILHQSLARPEISQCVGEICTASLQGYPDPTVNLPSDINVRSIAPWAYQQTTDFNREPMVITQAICQDSHSSGTCNSVLGLETIPVTVRIPVLRKNLRSVKFENITVACICALARIQE</sequence>
<dbReference type="InterPro" id="IPR010345">
    <property type="entry name" value="IL-17_fam"/>
</dbReference>
<evidence type="ECO:0000256" key="4">
    <source>
        <dbReference type="ARBA" id="ARBA00022729"/>
    </source>
</evidence>
<keyword evidence="7" id="KW-1185">Reference proteome</keyword>
<dbReference type="Gene3D" id="2.10.90.10">
    <property type="entry name" value="Cystine-knot cytokines"/>
    <property type="match status" value="1"/>
</dbReference>
<proteinExistence type="inferred from homology"/>
<keyword evidence="4 5" id="KW-0732">Signal</keyword>
<dbReference type="SUPFAM" id="SSF57501">
    <property type="entry name" value="Cystine-knot cytokines"/>
    <property type="match status" value="1"/>
</dbReference>
<dbReference type="Pfam" id="PF06083">
    <property type="entry name" value="IL17"/>
    <property type="match status" value="1"/>
</dbReference>
<accession>A0A3Q2SNA4</accession>
<evidence type="ECO:0000313" key="7">
    <source>
        <dbReference type="Proteomes" id="UP000265000"/>
    </source>
</evidence>
<dbReference type="AlphaFoldDB" id="A0A3Q2SNA4"/>
<keyword evidence="3" id="KW-0964">Secreted</keyword>
<evidence type="ECO:0000256" key="3">
    <source>
        <dbReference type="ARBA" id="ARBA00022525"/>
    </source>
</evidence>
<feature type="chain" id="PRO_5018654127" evidence="5">
    <location>
        <begin position="20"/>
        <end position="129"/>
    </location>
</feature>
<organism evidence="6 7">
    <name type="scientific">Fundulus heteroclitus</name>
    <name type="common">Killifish</name>
    <name type="synonym">Mummichog</name>
    <dbReference type="NCBI Taxonomy" id="8078"/>
    <lineage>
        <taxon>Eukaryota</taxon>
        <taxon>Metazoa</taxon>
        <taxon>Chordata</taxon>
        <taxon>Craniata</taxon>
        <taxon>Vertebrata</taxon>
        <taxon>Euteleostomi</taxon>
        <taxon>Actinopterygii</taxon>
        <taxon>Neopterygii</taxon>
        <taxon>Teleostei</taxon>
        <taxon>Neoteleostei</taxon>
        <taxon>Acanthomorphata</taxon>
        <taxon>Ovalentaria</taxon>
        <taxon>Atherinomorphae</taxon>
        <taxon>Cyprinodontiformes</taxon>
        <taxon>Fundulidae</taxon>
        <taxon>Fundulus</taxon>
    </lineage>
</organism>
<evidence type="ECO:0000313" key="6">
    <source>
        <dbReference type="Ensembl" id="ENSFHEP00000000243.1"/>
    </source>
</evidence>
<reference evidence="6" key="2">
    <citation type="submission" date="2025-09" db="UniProtKB">
        <authorList>
            <consortium name="Ensembl"/>
        </authorList>
    </citation>
    <scope>IDENTIFICATION</scope>
</reference>
<dbReference type="GO" id="GO:0005125">
    <property type="term" value="F:cytokine activity"/>
    <property type="evidence" value="ECO:0007669"/>
    <property type="project" value="InterPro"/>
</dbReference>
<comment type="subcellular location">
    <subcellularLocation>
        <location evidence="1">Secreted</location>
    </subcellularLocation>
</comment>
<evidence type="ECO:0000256" key="1">
    <source>
        <dbReference type="ARBA" id="ARBA00004613"/>
    </source>
</evidence>
<evidence type="ECO:0000256" key="5">
    <source>
        <dbReference type="SAM" id="SignalP"/>
    </source>
</evidence>
<feature type="signal peptide" evidence="5">
    <location>
        <begin position="1"/>
        <end position="19"/>
    </location>
</feature>
<comment type="similarity">
    <text evidence="2">Belongs to the IL-17 family.</text>
</comment>
<evidence type="ECO:0000256" key="2">
    <source>
        <dbReference type="ARBA" id="ARBA00007236"/>
    </source>
</evidence>
<dbReference type="InterPro" id="IPR029034">
    <property type="entry name" value="Cystine-knot_cytokine"/>
</dbReference>
<dbReference type="STRING" id="8078.ENSFHEP00000000243"/>
<dbReference type="Ensembl" id="ENSFHET00000015844.1">
    <property type="protein sequence ID" value="ENSFHEP00000000243.1"/>
    <property type="gene ID" value="ENSFHEG00000000950.1"/>
</dbReference>
<dbReference type="GeneTree" id="ENSGT00740000116886"/>
<dbReference type="GO" id="GO:0005576">
    <property type="term" value="C:extracellular region"/>
    <property type="evidence" value="ECO:0007669"/>
    <property type="project" value="UniProtKB-SubCell"/>
</dbReference>
<reference evidence="6" key="1">
    <citation type="submission" date="2025-08" db="UniProtKB">
        <authorList>
            <consortium name="Ensembl"/>
        </authorList>
    </citation>
    <scope>IDENTIFICATION</scope>
</reference>
<dbReference type="Proteomes" id="UP000265000">
    <property type="component" value="Unplaced"/>
</dbReference>
<protein>
    <submittedName>
        <fullName evidence="6">Uncharacterized protein</fullName>
    </submittedName>
</protein>